<proteinExistence type="predicted"/>
<accession>C1H199</accession>
<sequence>MAEAVNLQPNPQEADQSCPEQFSYTERYEYLPGARQHTQLRSYKSEKATNSPLVMDARKFITGLGERRACGG</sequence>
<dbReference type="Proteomes" id="UP000002059">
    <property type="component" value="Partially assembled WGS sequence"/>
</dbReference>
<dbReference type="HOGENOM" id="CLU_2722865_0_0_1"/>
<dbReference type="KEGG" id="pbl:PAAG_04543"/>
<evidence type="ECO:0000313" key="1">
    <source>
        <dbReference type="EMBL" id="EEH33493.2"/>
    </source>
</evidence>
<dbReference type="GeneID" id="9096942"/>
<keyword evidence="2" id="KW-1185">Reference proteome</keyword>
<dbReference type="VEuPathDB" id="FungiDB:PAAG_04543"/>
<dbReference type="AlphaFoldDB" id="C1H199"/>
<evidence type="ECO:0000313" key="2">
    <source>
        <dbReference type="Proteomes" id="UP000002059"/>
    </source>
</evidence>
<name>C1H199_PARBA</name>
<dbReference type="EMBL" id="KN294002">
    <property type="protein sequence ID" value="EEH33493.2"/>
    <property type="molecule type" value="Genomic_DNA"/>
</dbReference>
<protein>
    <submittedName>
        <fullName evidence="1">Uncharacterized protein</fullName>
    </submittedName>
</protein>
<gene>
    <name evidence="1" type="ORF">PAAG_04543</name>
</gene>
<reference evidence="1 2" key="1">
    <citation type="journal article" date="2011" name="PLoS Genet.">
        <title>Comparative genomic analysis of human fungal pathogens causing paracoccidioidomycosis.</title>
        <authorList>
            <person name="Desjardins C.A."/>
            <person name="Champion M.D."/>
            <person name="Holder J.W."/>
            <person name="Muszewska A."/>
            <person name="Goldberg J."/>
            <person name="Bailao A.M."/>
            <person name="Brigido M.M."/>
            <person name="Ferreira M.E."/>
            <person name="Garcia A.M."/>
            <person name="Grynberg M."/>
            <person name="Gujja S."/>
            <person name="Heiman D.I."/>
            <person name="Henn M.R."/>
            <person name="Kodira C.D."/>
            <person name="Leon-Narvaez H."/>
            <person name="Longo L.V."/>
            <person name="Ma L.J."/>
            <person name="Malavazi I."/>
            <person name="Matsuo A.L."/>
            <person name="Morais F.V."/>
            <person name="Pereira M."/>
            <person name="Rodriguez-Brito S."/>
            <person name="Sakthikumar S."/>
            <person name="Salem-Izacc S.M."/>
            <person name="Sykes S.M."/>
            <person name="Teixeira M.M."/>
            <person name="Vallejo M.C."/>
            <person name="Walter M.E."/>
            <person name="Yandava C."/>
            <person name="Young S."/>
            <person name="Zeng Q."/>
            <person name="Zucker J."/>
            <person name="Felipe M.S."/>
            <person name="Goldman G.H."/>
            <person name="Haas B.J."/>
            <person name="McEwen J.G."/>
            <person name="Nino-Vega G."/>
            <person name="Puccia R."/>
            <person name="San-Blas G."/>
            <person name="Soares C.M."/>
            <person name="Birren B.W."/>
            <person name="Cuomo C.A."/>
        </authorList>
    </citation>
    <scope>NUCLEOTIDE SEQUENCE [LARGE SCALE GENOMIC DNA]</scope>
    <source>
        <strain evidence="2">ATCC MYA-826 / Pb01</strain>
    </source>
</reference>
<dbReference type="RefSeq" id="XP_002793633.2">
    <property type="nucleotide sequence ID" value="XM_002793587.2"/>
</dbReference>
<organism evidence="1 2">
    <name type="scientific">Paracoccidioides lutzii (strain ATCC MYA-826 / Pb01)</name>
    <name type="common">Paracoccidioides brasiliensis</name>
    <dbReference type="NCBI Taxonomy" id="502779"/>
    <lineage>
        <taxon>Eukaryota</taxon>
        <taxon>Fungi</taxon>
        <taxon>Dikarya</taxon>
        <taxon>Ascomycota</taxon>
        <taxon>Pezizomycotina</taxon>
        <taxon>Eurotiomycetes</taxon>
        <taxon>Eurotiomycetidae</taxon>
        <taxon>Onygenales</taxon>
        <taxon>Ajellomycetaceae</taxon>
        <taxon>Paracoccidioides</taxon>
    </lineage>
</organism>